<dbReference type="EMBL" id="CAESAL010000006">
    <property type="protein sequence ID" value="CAB4332534.1"/>
    <property type="molecule type" value="Genomic_DNA"/>
</dbReference>
<sequence>MLVWHSEFMSTPIGPYTPIVRAGDFLVISGQLGLVNGEMIVGGVVEETTQALLNMAALLATHEASLSDVVKTTVFLRHMRDFDLMNEAYVAGFGDHRPARSAFAVAELPRLALVEIEAWAYLPVAK</sequence>
<protein>
    <submittedName>
        <fullName evidence="8">Unannotated protein</fullName>
    </submittedName>
</protein>
<dbReference type="SUPFAM" id="SSF55298">
    <property type="entry name" value="YjgF-like"/>
    <property type="match status" value="1"/>
</dbReference>
<gene>
    <name evidence="4" type="ORF">UFOPK1762_00722</name>
    <name evidence="5" type="ORF">UFOPK1906_01203</name>
    <name evidence="6" type="ORF">UFOPK2624_00204</name>
    <name evidence="7" type="ORF">UFOPK2969_00617</name>
    <name evidence="8" type="ORF">UFOPK3010_00310</name>
    <name evidence="2" type="ORF">UFOPK3331_00315</name>
    <name evidence="9" type="ORF">UFOPK3785_00436</name>
    <name evidence="10" type="ORF">UFOPK3927_00381</name>
    <name evidence="3" type="ORF">UFOPK4201_00048</name>
    <name evidence="11" type="ORF">UFOPK4371_00491</name>
</gene>
<dbReference type="EMBL" id="CAFBRD010000017">
    <property type="protein sequence ID" value="CAB5075387.1"/>
    <property type="molecule type" value="Genomic_DNA"/>
</dbReference>
<evidence type="ECO:0000313" key="5">
    <source>
        <dbReference type="EMBL" id="CAB4626466.1"/>
    </source>
</evidence>
<evidence type="ECO:0000313" key="7">
    <source>
        <dbReference type="EMBL" id="CAB4788891.1"/>
    </source>
</evidence>
<dbReference type="InterPro" id="IPR006175">
    <property type="entry name" value="YjgF/YER057c/UK114"/>
</dbReference>
<name>A0A6J6XIT2_9ZZZZ</name>
<evidence type="ECO:0000313" key="4">
    <source>
        <dbReference type="EMBL" id="CAB4582355.1"/>
    </source>
</evidence>
<dbReference type="GO" id="GO:0005829">
    <property type="term" value="C:cytosol"/>
    <property type="evidence" value="ECO:0007669"/>
    <property type="project" value="TreeGrafter"/>
</dbReference>
<accession>A0A6J6XIT2</accession>
<dbReference type="Gene3D" id="3.30.1330.40">
    <property type="entry name" value="RutC-like"/>
    <property type="match status" value="1"/>
</dbReference>
<dbReference type="PANTHER" id="PTHR11803">
    <property type="entry name" value="2-IMINOBUTANOATE/2-IMINOPROPANOATE DEAMINASE RIDA"/>
    <property type="match status" value="1"/>
</dbReference>
<evidence type="ECO:0000313" key="11">
    <source>
        <dbReference type="EMBL" id="CAB5075387.1"/>
    </source>
</evidence>
<dbReference type="EMBL" id="CAFAAM010000026">
    <property type="protein sequence ID" value="CAB4796065.1"/>
    <property type="molecule type" value="Genomic_DNA"/>
</dbReference>
<dbReference type="CDD" id="cd00448">
    <property type="entry name" value="YjgF_YER057c_UK114_family"/>
    <property type="match status" value="1"/>
</dbReference>
<dbReference type="Pfam" id="PF01042">
    <property type="entry name" value="Ribonuc_L-PSP"/>
    <property type="match status" value="1"/>
</dbReference>
<evidence type="ECO:0000313" key="9">
    <source>
        <dbReference type="EMBL" id="CAB4944790.1"/>
    </source>
</evidence>
<dbReference type="EMBL" id="CAEUNJ010000001">
    <property type="protein sequence ID" value="CAB4370166.1"/>
    <property type="molecule type" value="Genomic_DNA"/>
</dbReference>
<dbReference type="PANTHER" id="PTHR11803:SF39">
    <property type="entry name" value="2-IMINOBUTANOATE_2-IMINOPROPANOATE DEAMINASE"/>
    <property type="match status" value="1"/>
</dbReference>
<evidence type="ECO:0000313" key="2">
    <source>
        <dbReference type="EMBL" id="CAB4332534.1"/>
    </source>
</evidence>
<reference evidence="8" key="1">
    <citation type="submission" date="2020-05" db="EMBL/GenBank/DDBJ databases">
        <authorList>
            <person name="Chiriac C."/>
            <person name="Salcher M."/>
            <person name="Ghai R."/>
            <person name="Kavagutti S V."/>
        </authorList>
    </citation>
    <scope>NUCLEOTIDE SEQUENCE</scope>
</reference>
<dbReference type="EMBL" id="CAFAAD010000032">
    <property type="protein sequence ID" value="CAB4788891.1"/>
    <property type="molecule type" value="Genomic_DNA"/>
</dbReference>
<dbReference type="EMBL" id="CAEZVC010000075">
    <property type="protein sequence ID" value="CAB4626466.1"/>
    <property type="molecule type" value="Genomic_DNA"/>
</dbReference>
<dbReference type="AlphaFoldDB" id="A0A6J6XIT2"/>
<dbReference type="InterPro" id="IPR035959">
    <property type="entry name" value="RutC-like_sf"/>
</dbReference>
<evidence type="ECO:0000313" key="8">
    <source>
        <dbReference type="EMBL" id="CAB4796065.1"/>
    </source>
</evidence>
<dbReference type="EMBL" id="CAFBOK010000028">
    <property type="protein sequence ID" value="CAB4975113.1"/>
    <property type="molecule type" value="Genomic_DNA"/>
</dbReference>
<dbReference type="EMBL" id="CAEZTY010000019">
    <property type="protein sequence ID" value="CAB4582355.1"/>
    <property type="molecule type" value="Genomic_DNA"/>
</dbReference>
<proteinExistence type="inferred from homology"/>
<dbReference type="GO" id="GO:0019239">
    <property type="term" value="F:deaminase activity"/>
    <property type="evidence" value="ECO:0007669"/>
    <property type="project" value="TreeGrafter"/>
</dbReference>
<dbReference type="EMBL" id="CAEZXY010000004">
    <property type="protein sequence ID" value="CAB4695074.1"/>
    <property type="molecule type" value="Genomic_DNA"/>
</dbReference>
<dbReference type="InterPro" id="IPR019897">
    <property type="entry name" value="RidA_CS"/>
</dbReference>
<dbReference type="FunFam" id="3.30.1330.40:FF:000001">
    <property type="entry name" value="L-PSP family endoribonuclease"/>
    <property type="match status" value="1"/>
</dbReference>
<evidence type="ECO:0000313" key="6">
    <source>
        <dbReference type="EMBL" id="CAB4695074.1"/>
    </source>
</evidence>
<evidence type="ECO:0000313" key="3">
    <source>
        <dbReference type="EMBL" id="CAB4370166.1"/>
    </source>
</evidence>
<comment type="similarity">
    <text evidence="1">Belongs to the RutC family.</text>
</comment>
<dbReference type="EMBL" id="CAFBNJ010000014">
    <property type="protein sequence ID" value="CAB4944790.1"/>
    <property type="molecule type" value="Genomic_DNA"/>
</dbReference>
<dbReference type="PROSITE" id="PS01094">
    <property type="entry name" value="UPF0076"/>
    <property type="match status" value="1"/>
</dbReference>
<organism evidence="8">
    <name type="scientific">freshwater metagenome</name>
    <dbReference type="NCBI Taxonomy" id="449393"/>
    <lineage>
        <taxon>unclassified sequences</taxon>
        <taxon>metagenomes</taxon>
        <taxon>ecological metagenomes</taxon>
    </lineage>
</organism>
<evidence type="ECO:0000256" key="1">
    <source>
        <dbReference type="ARBA" id="ARBA00010552"/>
    </source>
</evidence>
<evidence type="ECO:0000313" key="10">
    <source>
        <dbReference type="EMBL" id="CAB4975113.1"/>
    </source>
</evidence>